<keyword evidence="5" id="KW-1185">Reference proteome</keyword>
<keyword evidence="3" id="KW-0812">Transmembrane</keyword>
<evidence type="ECO:0000313" key="5">
    <source>
        <dbReference type="Proteomes" id="UP001498398"/>
    </source>
</evidence>
<evidence type="ECO:0000256" key="2">
    <source>
        <dbReference type="SAM" id="MobiDB-lite"/>
    </source>
</evidence>
<gene>
    <name evidence="4" type="ORF">VKT23_011001</name>
</gene>
<dbReference type="Gene3D" id="2.60.120.260">
    <property type="entry name" value="Galactose-binding domain-like"/>
    <property type="match status" value="1"/>
</dbReference>
<feature type="compositionally biased region" description="Polar residues" evidence="2">
    <location>
        <begin position="154"/>
        <end position="178"/>
    </location>
</feature>
<organism evidence="4 5">
    <name type="scientific">Marasmiellus scandens</name>
    <dbReference type="NCBI Taxonomy" id="2682957"/>
    <lineage>
        <taxon>Eukaryota</taxon>
        <taxon>Fungi</taxon>
        <taxon>Dikarya</taxon>
        <taxon>Basidiomycota</taxon>
        <taxon>Agaricomycotina</taxon>
        <taxon>Agaricomycetes</taxon>
        <taxon>Agaricomycetidae</taxon>
        <taxon>Agaricales</taxon>
        <taxon>Marasmiineae</taxon>
        <taxon>Omphalotaceae</taxon>
        <taxon>Marasmiellus</taxon>
    </lineage>
</organism>
<feature type="region of interest" description="Disordered" evidence="2">
    <location>
        <begin position="291"/>
        <end position="315"/>
    </location>
</feature>
<dbReference type="Proteomes" id="UP001498398">
    <property type="component" value="Unassembled WGS sequence"/>
</dbReference>
<accession>A0ABR1J9M6</accession>
<feature type="transmembrane region" description="Helical" evidence="3">
    <location>
        <begin position="101"/>
        <end position="124"/>
    </location>
</feature>
<sequence length="315" mass="34802">MSITFNFTGTAIYIFFILANVTGPVTLGGTECNFTLDGAGVGHFLSQPAELQYNESVFSMTGLTNEDHVFQISTSGINHRVAVNFDYAVYTSENNESHSQLATGVIVGIVIGATVLLIVSVTLFRFWHRRRKTQGLDDTGITAFVEFTDCPVTTEKSGLDSTPSLQQSATASPYSSTKNIHDNNKQIGRVINESGHCEPRQIKTRTLITPSNEIERRRQVLQTQMDNIQREMLALQAQKTAKHRITSKSPSNGANHAHIISGMSSELKEDDSLSRLREEIRGMHQQISILRQELQSPLLSGQNSDPPPPGYSHSR</sequence>
<protein>
    <submittedName>
        <fullName evidence="4">Uncharacterized protein</fullName>
    </submittedName>
</protein>
<reference evidence="4 5" key="1">
    <citation type="submission" date="2024-01" db="EMBL/GenBank/DDBJ databases">
        <title>A draft genome for the cacao thread blight pathogen Marasmiellus scandens.</title>
        <authorList>
            <person name="Baruah I.K."/>
            <person name="Leung J."/>
            <person name="Bukari Y."/>
            <person name="Amoako-Attah I."/>
            <person name="Meinhardt L.W."/>
            <person name="Bailey B.A."/>
            <person name="Cohen S.P."/>
        </authorList>
    </citation>
    <scope>NUCLEOTIDE SEQUENCE [LARGE SCALE GENOMIC DNA]</scope>
    <source>
        <strain evidence="4 5">GH-19</strain>
    </source>
</reference>
<feature type="region of interest" description="Disordered" evidence="2">
    <location>
        <begin position="154"/>
        <end position="181"/>
    </location>
</feature>
<evidence type="ECO:0000256" key="1">
    <source>
        <dbReference type="SAM" id="Coils"/>
    </source>
</evidence>
<name>A0ABR1J9M6_9AGAR</name>
<feature type="compositionally biased region" description="Polar residues" evidence="2">
    <location>
        <begin position="291"/>
        <end position="304"/>
    </location>
</feature>
<feature type="region of interest" description="Disordered" evidence="2">
    <location>
        <begin position="245"/>
        <end position="267"/>
    </location>
</feature>
<dbReference type="EMBL" id="JBANRG010000023">
    <property type="protein sequence ID" value="KAK7455130.1"/>
    <property type="molecule type" value="Genomic_DNA"/>
</dbReference>
<feature type="compositionally biased region" description="Pro residues" evidence="2">
    <location>
        <begin position="305"/>
        <end position="315"/>
    </location>
</feature>
<proteinExistence type="predicted"/>
<evidence type="ECO:0000313" key="4">
    <source>
        <dbReference type="EMBL" id="KAK7455130.1"/>
    </source>
</evidence>
<comment type="caution">
    <text evidence="4">The sequence shown here is derived from an EMBL/GenBank/DDBJ whole genome shotgun (WGS) entry which is preliminary data.</text>
</comment>
<keyword evidence="1" id="KW-0175">Coiled coil</keyword>
<feature type="coiled-coil region" evidence="1">
    <location>
        <begin position="211"/>
        <end position="238"/>
    </location>
</feature>
<evidence type="ECO:0000256" key="3">
    <source>
        <dbReference type="SAM" id="Phobius"/>
    </source>
</evidence>
<keyword evidence="3" id="KW-0472">Membrane</keyword>
<keyword evidence="3" id="KW-1133">Transmembrane helix</keyword>